<evidence type="ECO:0000256" key="1">
    <source>
        <dbReference type="ARBA" id="ARBA00004141"/>
    </source>
</evidence>
<keyword evidence="6 8" id="KW-0520">NAD</keyword>
<comment type="function">
    <text evidence="8">Core subunit of the mitochondrial membrane respiratory chain NADH dehydrogenase (Complex I) which catalyzes electron transfer from NADH through the respiratory chain, using ubiquinone as an electron acceptor. Essential for the catalytic activity and assembly of complex I.</text>
</comment>
<feature type="transmembrane region" description="Helical" evidence="8">
    <location>
        <begin position="36"/>
        <end position="60"/>
    </location>
</feature>
<feature type="transmembrane region" description="Helical" evidence="8">
    <location>
        <begin position="365"/>
        <end position="384"/>
    </location>
</feature>
<feature type="transmembrane region" description="Helical" evidence="8">
    <location>
        <begin position="507"/>
        <end position="531"/>
    </location>
</feature>
<keyword evidence="8" id="KW-0830">Ubiquinone</keyword>
<feature type="transmembrane region" description="Helical" evidence="8">
    <location>
        <begin position="404"/>
        <end position="432"/>
    </location>
</feature>
<feature type="transmembrane region" description="Helical" evidence="8">
    <location>
        <begin position="80"/>
        <end position="101"/>
    </location>
</feature>
<evidence type="ECO:0000256" key="7">
    <source>
        <dbReference type="ARBA" id="ARBA00023136"/>
    </source>
</evidence>
<protein>
    <recommendedName>
        <fullName evidence="8">NADH-ubiquinone oxidoreductase chain 5</fullName>
        <ecNumber evidence="8">7.1.1.2</ecNumber>
    </recommendedName>
</protein>
<dbReference type="PANTHER" id="PTHR42829:SF2">
    <property type="entry name" value="NADH-UBIQUINONE OXIDOREDUCTASE CHAIN 5"/>
    <property type="match status" value="1"/>
</dbReference>
<evidence type="ECO:0000256" key="5">
    <source>
        <dbReference type="ARBA" id="ARBA00022989"/>
    </source>
</evidence>
<evidence type="ECO:0000256" key="8">
    <source>
        <dbReference type="RuleBase" id="RU003404"/>
    </source>
</evidence>
<evidence type="ECO:0000259" key="9">
    <source>
        <dbReference type="Pfam" id="PF00361"/>
    </source>
</evidence>
<name>A0A6G7IT05_JENMI</name>
<dbReference type="GeneID" id="54116307"/>
<dbReference type="GO" id="GO:0042773">
    <property type="term" value="P:ATP synthesis coupled electron transport"/>
    <property type="evidence" value="ECO:0007669"/>
    <property type="project" value="InterPro"/>
</dbReference>
<dbReference type="PANTHER" id="PTHR42829">
    <property type="entry name" value="NADH-UBIQUINONE OXIDOREDUCTASE CHAIN 5"/>
    <property type="match status" value="1"/>
</dbReference>
<dbReference type="Pfam" id="PF00361">
    <property type="entry name" value="Proton_antipo_M"/>
    <property type="match status" value="1"/>
</dbReference>
<reference evidence="11" key="1">
    <citation type="submission" date="2020-01" db="EMBL/GenBank/DDBJ databases">
        <title>Complete mitogenomes of the chlorophycean green algae Jenufa minuta and Jenufa perforata.</title>
        <authorList>
            <person name="Turmel M."/>
            <person name="Otis C."/>
            <person name="Vincent A."/>
            <person name="Lemieux C."/>
        </authorList>
    </citation>
    <scope>NUCLEOTIDE SEQUENCE</scope>
</reference>
<dbReference type="RefSeq" id="YP_009746608.1">
    <property type="nucleotide sequence ID" value="NC_046780.1"/>
</dbReference>
<proteinExistence type="inferred from homology"/>
<keyword evidence="4" id="KW-1278">Translocase</keyword>
<feature type="domain" description="NADH:quinone oxidoreductase/Mrp antiporter transmembrane" evidence="9">
    <location>
        <begin position="130"/>
        <end position="406"/>
    </location>
</feature>
<keyword evidence="7 8" id="KW-0472">Membrane</keyword>
<dbReference type="PRINTS" id="PR01434">
    <property type="entry name" value="NADHDHGNASE5"/>
</dbReference>
<comment type="catalytic activity">
    <reaction evidence="8">
        <text>a ubiquinone + NADH + 5 H(+)(in) = a ubiquinol + NAD(+) + 4 H(+)(out)</text>
        <dbReference type="Rhea" id="RHEA:29091"/>
        <dbReference type="Rhea" id="RHEA-COMP:9565"/>
        <dbReference type="Rhea" id="RHEA-COMP:9566"/>
        <dbReference type="ChEBI" id="CHEBI:15378"/>
        <dbReference type="ChEBI" id="CHEBI:16389"/>
        <dbReference type="ChEBI" id="CHEBI:17976"/>
        <dbReference type="ChEBI" id="CHEBI:57540"/>
        <dbReference type="ChEBI" id="CHEBI:57945"/>
        <dbReference type="EC" id="7.1.1.2"/>
    </reaction>
</comment>
<keyword evidence="3 8" id="KW-0812">Transmembrane</keyword>
<dbReference type="EMBL" id="MN933932">
    <property type="protein sequence ID" value="QII41637.1"/>
    <property type="molecule type" value="Genomic_DNA"/>
</dbReference>
<dbReference type="NCBIfam" id="NF005141">
    <property type="entry name" value="PRK06590.1"/>
    <property type="match status" value="1"/>
</dbReference>
<feature type="transmembrane region" description="Helical" evidence="8">
    <location>
        <begin position="323"/>
        <end position="345"/>
    </location>
</feature>
<dbReference type="GO" id="GO:0016020">
    <property type="term" value="C:membrane"/>
    <property type="evidence" value="ECO:0007669"/>
    <property type="project" value="UniProtKB-SubCell"/>
</dbReference>
<dbReference type="NCBIfam" id="TIGR01974">
    <property type="entry name" value="NDH_I_L"/>
    <property type="match status" value="1"/>
</dbReference>
<organism evidence="11">
    <name type="scientific">Jenufa minuta</name>
    <name type="common">Green alga</name>
    <dbReference type="NCBI Taxonomy" id="993092"/>
    <lineage>
        <taxon>Eukaryota</taxon>
        <taxon>Viridiplantae</taxon>
        <taxon>Chlorophyta</taxon>
        <taxon>core chlorophytes</taxon>
        <taxon>Chlorophyceae</taxon>
        <taxon>Jenufa</taxon>
    </lineage>
</organism>
<evidence type="ECO:0000256" key="6">
    <source>
        <dbReference type="ARBA" id="ARBA00023027"/>
    </source>
</evidence>
<dbReference type="GO" id="GO:0008137">
    <property type="term" value="F:NADH dehydrogenase (ubiquinone) activity"/>
    <property type="evidence" value="ECO:0007669"/>
    <property type="project" value="UniProtKB-EC"/>
</dbReference>
<sequence length="650" mass="72392">MYLVAIISPFLGSVFAGLGGRFCGSRGSTCVTIYSLIISCLCSTIIYYEVCCQGCTVYIALDTWFKSSSLVVDWSLRFDSLTACLMVTVTWVSLCVHIYSVYYMESSPHLPRFMAYLSLFTGFMLVLVSASNLAQLLVGWEGIGVCSYFLIGFWLSRLNATKSALQAMLVNRVSDTVLIISLFVMWFYYGSLDYDILWATTSNSYYNDYICFALLVAACGKSAQLAFHIWLASAMEGPTPVSALIHAATLVTAGVFLIARTSQLWECSPLCKTWCVIIGATTSLVAASCGLFQNDIKKVIAYSTCSQLGYMVVSCGLGDYGFAIYHLMTHAGFKALLFLSAGAIIHSMSDVQDIRRFGGIQNNLVFVYTCFVIGSLSLTGFPFLSGFYSKDSILELAFNNYNGYGFWAYMILMIVASMTSFYSFRLLFCSFVSDSSSTKTSIINNFSYMHYHILLYISLSVLCILSIVIGYLLYDSCAGLGTNFWHGVVAQTPQVTDSISNHLLPSIVSFLPILSILSGFLLAAGYSWLIPVTNTKTQYIRNIYNFVSLAWLWNVVINQQIVYKIFLFAGSTLRLLDKGVLSWAGPTGLMQVFNFVWIPRTRILHTGSVYDYALVYKICVLFGIFYIIGTPLTENVSTRSLFVLFIFFWF</sequence>
<geneLocation type="mitochondrion" evidence="11"/>
<feature type="transmembrane region" description="Helical" evidence="8">
    <location>
        <begin position="453"/>
        <end position="474"/>
    </location>
</feature>
<evidence type="ECO:0000259" key="10">
    <source>
        <dbReference type="Pfam" id="PF00662"/>
    </source>
</evidence>
<evidence type="ECO:0000313" key="11">
    <source>
        <dbReference type="EMBL" id="QII41637.1"/>
    </source>
</evidence>
<dbReference type="InterPro" id="IPR003945">
    <property type="entry name" value="NU5C-like"/>
</dbReference>
<feature type="transmembrane region" description="Helical" evidence="8">
    <location>
        <begin position="299"/>
        <end position="317"/>
    </location>
</feature>
<keyword evidence="8 11" id="KW-0496">Mitochondrion</keyword>
<feature type="transmembrane region" description="Helical" evidence="8">
    <location>
        <begin position="209"/>
        <end position="231"/>
    </location>
</feature>
<feature type="domain" description="NADH-Ubiquinone oxidoreductase (complex I) chain 5 N-terminal" evidence="10">
    <location>
        <begin position="64"/>
        <end position="114"/>
    </location>
</feature>
<dbReference type="InterPro" id="IPR001750">
    <property type="entry name" value="ND/Mrp_TM"/>
</dbReference>
<gene>
    <name evidence="11" type="primary">nad5</name>
</gene>
<dbReference type="AlphaFoldDB" id="A0A6G7IT05"/>
<feature type="transmembrane region" description="Helical" evidence="8">
    <location>
        <begin position="6"/>
        <end position="24"/>
    </location>
</feature>
<keyword evidence="5 8" id="KW-1133">Transmembrane helix</keyword>
<accession>A0A6G7IT05</accession>
<feature type="transmembrane region" description="Helical" evidence="8">
    <location>
        <begin position="273"/>
        <end position="292"/>
    </location>
</feature>
<feature type="transmembrane region" description="Helical" evidence="8">
    <location>
        <begin position="543"/>
        <end position="568"/>
    </location>
</feature>
<dbReference type="Pfam" id="PF00662">
    <property type="entry name" value="Proton_antipo_N"/>
    <property type="match status" value="1"/>
</dbReference>
<evidence type="ECO:0000256" key="2">
    <source>
        <dbReference type="ARBA" id="ARBA00008200"/>
    </source>
</evidence>
<evidence type="ECO:0000256" key="3">
    <source>
        <dbReference type="ARBA" id="ARBA00022692"/>
    </source>
</evidence>
<evidence type="ECO:0000256" key="4">
    <source>
        <dbReference type="ARBA" id="ARBA00022967"/>
    </source>
</evidence>
<dbReference type="GO" id="GO:0015990">
    <property type="term" value="P:electron transport coupled proton transport"/>
    <property type="evidence" value="ECO:0007669"/>
    <property type="project" value="TreeGrafter"/>
</dbReference>
<comment type="subcellular location">
    <subcellularLocation>
        <location evidence="1">Membrane</location>
        <topology evidence="1">Multi-pass membrane protein</topology>
    </subcellularLocation>
</comment>
<dbReference type="GO" id="GO:0003954">
    <property type="term" value="F:NADH dehydrogenase activity"/>
    <property type="evidence" value="ECO:0007669"/>
    <property type="project" value="TreeGrafter"/>
</dbReference>
<feature type="transmembrane region" description="Helical" evidence="8">
    <location>
        <begin position="243"/>
        <end position="261"/>
    </location>
</feature>
<feature type="transmembrane region" description="Helical" evidence="8">
    <location>
        <begin position="137"/>
        <end position="157"/>
    </location>
</feature>
<dbReference type="InterPro" id="IPR001516">
    <property type="entry name" value="Proton_antipo_N"/>
</dbReference>
<keyword evidence="8" id="KW-0813">Transport</keyword>
<comment type="similarity">
    <text evidence="2 8">Belongs to the complex I subunit 5 family.</text>
</comment>
<feature type="transmembrane region" description="Helical" evidence="8">
    <location>
        <begin position="169"/>
        <end position="189"/>
    </location>
</feature>
<feature type="transmembrane region" description="Helical" evidence="8">
    <location>
        <begin position="113"/>
        <end position="131"/>
    </location>
</feature>
<feature type="transmembrane region" description="Helical" evidence="8">
    <location>
        <begin position="609"/>
        <end position="628"/>
    </location>
</feature>
<dbReference type="EC" id="7.1.1.2" evidence="8"/>
<dbReference type="InterPro" id="IPR018393">
    <property type="entry name" value="NADHpl_OxRdtase_5_subgr"/>
</dbReference>
<feature type="transmembrane region" description="Helical" evidence="8">
    <location>
        <begin position="580"/>
        <end position="597"/>
    </location>
</feature>